<dbReference type="Proteomes" id="UP001218218">
    <property type="component" value="Unassembled WGS sequence"/>
</dbReference>
<comment type="caution">
    <text evidence="3">The sequence shown here is derived from an EMBL/GenBank/DDBJ whole genome shotgun (WGS) entry which is preliminary data.</text>
</comment>
<gene>
    <name evidence="3" type="ORF">DFH08DRAFT_292375</name>
</gene>
<organism evidence="3 4">
    <name type="scientific">Mycena albidolilacea</name>
    <dbReference type="NCBI Taxonomy" id="1033008"/>
    <lineage>
        <taxon>Eukaryota</taxon>
        <taxon>Fungi</taxon>
        <taxon>Dikarya</taxon>
        <taxon>Basidiomycota</taxon>
        <taxon>Agaricomycotina</taxon>
        <taxon>Agaricomycetes</taxon>
        <taxon>Agaricomycetidae</taxon>
        <taxon>Agaricales</taxon>
        <taxon>Marasmiineae</taxon>
        <taxon>Mycenaceae</taxon>
        <taxon>Mycena</taxon>
    </lineage>
</organism>
<dbReference type="AlphaFoldDB" id="A0AAD6ZQT1"/>
<keyword evidence="4" id="KW-1185">Reference proteome</keyword>
<dbReference type="InterPro" id="IPR042771">
    <property type="entry name" value="GTF3C6-like"/>
</dbReference>
<feature type="compositionally biased region" description="Basic and acidic residues" evidence="1">
    <location>
        <begin position="127"/>
        <end position="139"/>
    </location>
</feature>
<protein>
    <recommendedName>
        <fullName evidence="2">Transcription factor TFIIIC triple barrel domain-containing protein</fullName>
    </recommendedName>
</protein>
<dbReference type="Gene3D" id="2.60.40.4370">
    <property type="match status" value="1"/>
</dbReference>
<dbReference type="Pfam" id="PF10419">
    <property type="entry name" value="TFIIIC_sub6"/>
    <property type="match status" value="1"/>
</dbReference>
<reference evidence="3" key="1">
    <citation type="submission" date="2023-03" db="EMBL/GenBank/DDBJ databases">
        <title>Massive genome expansion in bonnet fungi (Mycena s.s.) driven by repeated elements and novel gene families across ecological guilds.</title>
        <authorList>
            <consortium name="Lawrence Berkeley National Laboratory"/>
            <person name="Harder C.B."/>
            <person name="Miyauchi S."/>
            <person name="Viragh M."/>
            <person name="Kuo A."/>
            <person name="Thoen E."/>
            <person name="Andreopoulos B."/>
            <person name="Lu D."/>
            <person name="Skrede I."/>
            <person name="Drula E."/>
            <person name="Henrissat B."/>
            <person name="Morin E."/>
            <person name="Kohler A."/>
            <person name="Barry K."/>
            <person name="LaButti K."/>
            <person name="Morin E."/>
            <person name="Salamov A."/>
            <person name="Lipzen A."/>
            <person name="Mereny Z."/>
            <person name="Hegedus B."/>
            <person name="Baldrian P."/>
            <person name="Stursova M."/>
            <person name="Weitz H."/>
            <person name="Taylor A."/>
            <person name="Grigoriev I.V."/>
            <person name="Nagy L.G."/>
            <person name="Martin F."/>
            <person name="Kauserud H."/>
        </authorList>
    </citation>
    <scope>NUCLEOTIDE SEQUENCE</scope>
    <source>
        <strain evidence="3">CBHHK002</strain>
    </source>
</reference>
<dbReference type="GO" id="GO:0006383">
    <property type="term" value="P:transcription by RNA polymerase III"/>
    <property type="evidence" value="ECO:0007669"/>
    <property type="project" value="InterPro"/>
</dbReference>
<dbReference type="EMBL" id="JARIHO010000032">
    <property type="protein sequence ID" value="KAJ7334743.1"/>
    <property type="molecule type" value="Genomic_DNA"/>
</dbReference>
<dbReference type="PANTHER" id="PTHR21860">
    <property type="entry name" value="TRANSCRIPTION INITIATION FACTOR IIIC TFIIIC , POLYPEPTIDE 6-RELATED"/>
    <property type="match status" value="1"/>
</dbReference>
<feature type="compositionally biased region" description="Basic and acidic residues" evidence="1">
    <location>
        <begin position="192"/>
        <end position="202"/>
    </location>
</feature>
<evidence type="ECO:0000313" key="4">
    <source>
        <dbReference type="Proteomes" id="UP001218218"/>
    </source>
</evidence>
<feature type="region of interest" description="Disordered" evidence="1">
    <location>
        <begin position="112"/>
        <end position="202"/>
    </location>
</feature>
<name>A0AAD6ZQT1_9AGAR</name>
<proteinExistence type="predicted"/>
<accession>A0AAD6ZQT1</accession>
<dbReference type="GO" id="GO:0000127">
    <property type="term" value="C:transcription factor TFIIIC complex"/>
    <property type="evidence" value="ECO:0007669"/>
    <property type="project" value="TreeGrafter"/>
</dbReference>
<evidence type="ECO:0000313" key="3">
    <source>
        <dbReference type="EMBL" id="KAJ7334743.1"/>
    </source>
</evidence>
<dbReference type="PANTHER" id="PTHR21860:SF2">
    <property type="entry name" value="GENERAL TRANSCRIPTION FACTOR 3C POLYPEPTIDE 6"/>
    <property type="match status" value="1"/>
</dbReference>
<evidence type="ECO:0000256" key="1">
    <source>
        <dbReference type="SAM" id="MobiDB-lite"/>
    </source>
</evidence>
<sequence length="202" mass="22328">MAEFSSVCPGYKQVDAFGPDDEYEEEEVTYVTLDLGNVELSLIPSSSHYRLIGLDTATPFLQLSGTIFKGRHDALLGTELIFTDGKDPADSNKRAIVHVANTEQRIRFTEVQLKPKQTTADEDEGEDPKATAKTEELFKVDNITGKNGPLERRSRARRPRKEHPQPEVQDSGRTDAVVEGVSIEENAAPEVEGEKATEEGEP</sequence>
<evidence type="ECO:0000259" key="2">
    <source>
        <dbReference type="Pfam" id="PF10419"/>
    </source>
</evidence>
<dbReference type="InterPro" id="IPR019481">
    <property type="entry name" value="TFIIIC_triple_barrel"/>
</dbReference>
<feature type="domain" description="Transcription factor TFIIIC triple barrel" evidence="2">
    <location>
        <begin position="24"/>
        <end position="114"/>
    </location>
</feature>
<feature type="compositionally biased region" description="Basic and acidic residues" evidence="1">
    <location>
        <begin position="162"/>
        <end position="173"/>
    </location>
</feature>